<reference evidence="1" key="1">
    <citation type="journal article" date="2022" name="Int. J. Mol. Sci.">
        <title>Draft Genome of Tanacetum Coccineum: Genomic Comparison of Closely Related Tanacetum-Family Plants.</title>
        <authorList>
            <person name="Yamashiro T."/>
            <person name="Shiraishi A."/>
            <person name="Nakayama K."/>
            <person name="Satake H."/>
        </authorList>
    </citation>
    <scope>NUCLEOTIDE SEQUENCE</scope>
</reference>
<accession>A0ABQ5IE88</accession>
<reference evidence="1" key="2">
    <citation type="submission" date="2022-01" db="EMBL/GenBank/DDBJ databases">
        <authorList>
            <person name="Yamashiro T."/>
            <person name="Shiraishi A."/>
            <person name="Satake H."/>
            <person name="Nakayama K."/>
        </authorList>
    </citation>
    <scope>NUCLEOTIDE SEQUENCE</scope>
</reference>
<sequence>MLVCHTKTPSYLALDYNVGRTTLHASKLQWAAAAVAAFRPAKNMSTTLCLDIVYLKAVRFGRTIGLPLVSSPLHVMKSPSQIQSSAAVKFGGVTHKIMILNVLES</sequence>
<dbReference type="EMBL" id="BQNB010020677">
    <property type="protein sequence ID" value="GJT98462.1"/>
    <property type="molecule type" value="Genomic_DNA"/>
</dbReference>
<organism evidence="1 2">
    <name type="scientific">Tanacetum coccineum</name>
    <dbReference type="NCBI Taxonomy" id="301880"/>
    <lineage>
        <taxon>Eukaryota</taxon>
        <taxon>Viridiplantae</taxon>
        <taxon>Streptophyta</taxon>
        <taxon>Embryophyta</taxon>
        <taxon>Tracheophyta</taxon>
        <taxon>Spermatophyta</taxon>
        <taxon>Magnoliopsida</taxon>
        <taxon>eudicotyledons</taxon>
        <taxon>Gunneridae</taxon>
        <taxon>Pentapetalae</taxon>
        <taxon>asterids</taxon>
        <taxon>campanulids</taxon>
        <taxon>Asterales</taxon>
        <taxon>Asteraceae</taxon>
        <taxon>Asteroideae</taxon>
        <taxon>Anthemideae</taxon>
        <taxon>Anthemidinae</taxon>
        <taxon>Tanacetum</taxon>
    </lineage>
</organism>
<evidence type="ECO:0000313" key="1">
    <source>
        <dbReference type="EMBL" id="GJT98462.1"/>
    </source>
</evidence>
<proteinExistence type="predicted"/>
<name>A0ABQ5IE88_9ASTR</name>
<keyword evidence="2" id="KW-1185">Reference proteome</keyword>
<protein>
    <submittedName>
        <fullName evidence="1">Uncharacterized protein</fullName>
    </submittedName>
</protein>
<comment type="caution">
    <text evidence="1">The sequence shown here is derived from an EMBL/GenBank/DDBJ whole genome shotgun (WGS) entry which is preliminary data.</text>
</comment>
<evidence type="ECO:0000313" key="2">
    <source>
        <dbReference type="Proteomes" id="UP001151760"/>
    </source>
</evidence>
<dbReference type="Proteomes" id="UP001151760">
    <property type="component" value="Unassembled WGS sequence"/>
</dbReference>
<gene>
    <name evidence="1" type="ORF">Tco_1093980</name>
</gene>